<evidence type="ECO:0000256" key="5">
    <source>
        <dbReference type="ARBA" id="ARBA00022692"/>
    </source>
</evidence>
<proteinExistence type="inferred from homology"/>
<dbReference type="AlphaFoldDB" id="A0A9X9WDJ9"/>
<feature type="transmembrane region" description="Helical" evidence="8">
    <location>
        <begin position="110"/>
        <end position="133"/>
    </location>
</feature>
<protein>
    <submittedName>
        <fullName evidence="10">ABC transporter permease</fullName>
    </submittedName>
</protein>
<dbReference type="InterPro" id="IPR035906">
    <property type="entry name" value="MetI-like_sf"/>
</dbReference>
<evidence type="ECO:0000256" key="6">
    <source>
        <dbReference type="ARBA" id="ARBA00022989"/>
    </source>
</evidence>
<feature type="transmembrane region" description="Helical" evidence="8">
    <location>
        <begin position="240"/>
        <end position="260"/>
    </location>
</feature>
<dbReference type="PROSITE" id="PS50928">
    <property type="entry name" value="ABC_TM1"/>
    <property type="match status" value="1"/>
</dbReference>
<dbReference type="PANTHER" id="PTHR43357:SF4">
    <property type="entry name" value="INNER MEMBRANE ABC TRANSPORTER PERMEASE PROTEIN YDCV"/>
    <property type="match status" value="1"/>
</dbReference>
<accession>A0A9X9WDJ9</accession>
<dbReference type="Pfam" id="PF00528">
    <property type="entry name" value="BPD_transp_1"/>
    <property type="match status" value="1"/>
</dbReference>
<dbReference type="PANTHER" id="PTHR43357">
    <property type="entry name" value="INNER MEMBRANE ABC TRANSPORTER PERMEASE PROTEIN YDCV"/>
    <property type="match status" value="1"/>
</dbReference>
<sequence>MHRFTGSDRALALLILALAGCGFLILVGPVIVVLVTSFTSSRALQFPPPGFTLQWYRELFDPARSAQIHIAAGNSLMVAVLTAVVATSLATAAALAITRSRAGWARVAEGGFMAPLVLPGIAFGLASLMFFSWLRQPPSLALLVAGHAMIAAPFALRTVGASAAGLDPALLESSAALGAGPWRTFRRVTLPLILPGVAAGAFLAFVSSLDNVPVSLFLASAQTDMLPIRMWGMMETALDVRVAAASGVLVAVAFVLLLAMDRAVGLARRMSG</sequence>
<keyword evidence="2 8" id="KW-0813">Transport</keyword>
<dbReference type="EMBL" id="JAAEDK010000007">
    <property type="protein sequence ID" value="MBR0658409.1"/>
    <property type="molecule type" value="Genomic_DNA"/>
</dbReference>
<evidence type="ECO:0000256" key="4">
    <source>
        <dbReference type="ARBA" id="ARBA00022519"/>
    </source>
</evidence>
<dbReference type="SUPFAM" id="SSF161098">
    <property type="entry name" value="MetI-like"/>
    <property type="match status" value="1"/>
</dbReference>
<dbReference type="GO" id="GO:0005886">
    <property type="term" value="C:plasma membrane"/>
    <property type="evidence" value="ECO:0007669"/>
    <property type="project" value="UniProtKB-SubCell"/>
</dbReference>
<evidence type="ECO:0000313" key="12">
    <source>
        <dbReference type="Proteomes" id="UP000746741"/>
    </source>
</evidence>
<keyword evidence="7 8" id="KW-0472">Membrane</keyword>
<dbReference type="CDD" id="cd06261">
    <property type="entry name" value="TM_PBP2"/>
    <property type="match status" value="1"/>
</dbReference>
<evidence type="ECO:0000256" key="7">
    <source>
        <dbReference type="ARBA" id="ARBA00023136"/>
    </source>
</evidence>
<keyword evidence="12" id="KW-1185">Reference proteome</keyword>
<feature type="transmembrane region" description="Helical" evidence="8">
    <location>
        <begin position="76"/>
        <end position="98"/>
    </location>
</feature>
<reference evidence="10" key="1">
    <citation type="submission" date="2020-01" db="EMBL/GenBank/DDBJ databases">
        <authorList>
            <person name="Rat A."/>
        </authorList>
    </citation>
    <scope>NUCLEOTIDE SEQUENCE</scope>
    <source>
        <strain evidence="10">LMG 31161</strain>
    </source>
</reference>
<evidence type="ECO:0000313" key="11">
    <source>
        <dbReference type="EMBL" id="NKE17598.1"/>
    </source>
</evidence>
<evidence type="ECO:0000256" key="1">
    <source>
        <dbReference type="ARBA" id="ARBA00004429"/>
    </source>
</evidence>
<organism evidence="10 13">
    <name type="scientific">Neoroseomonas oryzicola</name>
    <dbReference type="NCBI Taxonomy" id="535904"/>
    <lineage>
        <taxon>Bacteria</taxon>
        <taxon>Pseudomonadati</taxon>
        <taxon>Pseudomonadota</taxon>
        <taxon>Alphaproteobacteria</taxon>
        <taxon>Acetobacterales</taxon>
        <taxon>Acetobacteraceae</taxon>
        <taxon>Neoroseomonas</taxon>
    </lineage>
</organism>
<feature type="transmembrane region" description="Helical" evidence="8">
    <location>
        <begin position="188"/>
        <end position="209"/>
    </location>
</feature>
<comment type="subcellular location">
    <subcellularLocation>
        <location evidence="1">Cell inner membrane</location>
        <topology evidence="1">Multi-pass membrane protein</topology>
    </subcellularLocation>
    <subcellularLocation>
        <location evidence="8">Cell membrane</location>
        <topology evidence="8">Multi-pass membrane protein</topology>
    </subcellularLocation>
</comment>
<gene>
    <name evidence="11" type="ORF">GWK15_11650</name>
    <name evidence="10" type="ORF">GXW75_04045</name>
</gene>
<dbReference type="PROSITE" id="PS51257">
    <property type="entry name" value="PROKAR_LIPOPROTEIN"/>
    <property type="match status" value="1"/>
</dbReference>
<keyword evidence="6 8" id="KW-1133">Transmembrane helix</keyword>
<comment type="similarity">
    <text evidence="8">Belongs to the binding-protein-dependent transport system permease family.</text>
</comment>
<dbReference type="RefSeq" id="WP_168041510.1">
    <property type="nucleotide sequence ID" value="NZ_JAAEDK010000007.1"/>
</dbReference>
<feature type="domain" description="ABC transmembrane type-1" evidence="9">
    <location>
        <begin position="72"/>
        <end position="260"/>
    </location>
</feature>
<name>A0A9X9WDJ9_9PROT</name>
<keyword evidence="5 8" id="KW-0812">Transmembrane</keyword>
<dbReference type="EMBL" id="JAAVUP010000003">
    <property type="protein sequence ID" value="NKE17598.1"/>
    <property type="molecule type" value="Genomic_DNA"/>
</dbReference>
<evidence type="ECO:0000256" key="8">
    <source>
        <dbReference type="RuleBase" id="RU363032"/>
    </source>
</evidence>
<comment type="caution">
    <text evidence="10">The sequence shown here is derived from an EMBL/GenBank/DDBJ whole genome shotgun (WGS) entry which is preliminary data.</text>
</comment>
<dbReference type="GO" id="GO:0055085">
    <property type="term" value="P:transmembrane transport"/>
    <property type="evidence" value="ECO:0007669"/>
    <property type="project" value="InterPro"/>
</dbReference>
<feature type="transmembrane region" description="Helical" evidence="8">
    <location>
        <begin position="12"/>
        <end position="38"/>
    </location>
</feature>
<dbReference type="InterPro" id="IPR000515">
    <property type="entry name" value="MetI-like"/>
</dbReference>
<reference evidence="11 12" key="2">
    <citation type="submission" date="2020-02" db="EMBL/GenBank/DDBJ databases">
        <authorList>
            <person name="Sun Q."/>
            <person name="Inoue M."/>
        </authorList>
    </citation>
    <scope>NUCLEOTIDE SEQUENCE [LARGE SCALE GENOMIC DNA]</scope>
    <source>
        <strain evidence="11 12">KCTC 22478</strain>
    </source>
</reference>
<evidence type="ECO:0000256" key="3">
    <source>
        <dbReference type="ARBA" id="ARBA00022475"/>
    </source>
</evidence>
<evidence type="ECO:0000259" key="9">
    <source>
        <dbReference type="PROSITE" id="PS50928"/>
    </source>
</evidence>
<dbReference type="Proteomes" id="UP000746741">
    <property type="component" value="Unassembled WGS sequence"/>
</dbReference>
<evidence type="ECO:0000313" key="13">
    <source>
        <dbReference type="Proteomes" id="UP001138708"/>
    </source>
</evidence>
<keyword evidence="3" id="KW-1003">Cell membrane</keyword>
<reference evidence="10" key="3">
    <citation type="journal article" date="2021" name="Syst. Appl. Microbiol.">
        <title>Roseomonas hellenica sp. nov., isolated from roots of wild-growing Alkanna tinctoria.</title>
        <authorList>
            <person name="Rat A."/>
            <person name="Naranjo H.D."/>
            <person name="Lebbe L."/>
            <person name="Cnockaert M."/>
            <person name="Krigas N."/>
            <person name="Grigoriadou K."/>
            <person name="Maloupa E."/>
            <person name="Willems A."/>
        </authorList>
    </citation>
    <scope>NUCLEOTIDE SEQUENCE</scope>
    <source>
        <strain evidence="10">LMG 31161</strain>
    </source>
</reference>
<evidence type="ECO:0000313" key="10">
    <source>
        <dbReference type="EMBL" id="MBR0658409.1"/>
    </source>
</evidence>
<feature type="transmembrane region" description="Helical" evidence="8">
    <location>
        <begin position="139"/>
        <end position="156"/>
    </location>
</feature>
<dbReference type="Gene3D" id="1.10.3720.10">
    <property type="entry name" value="MetI-like"/>
    <property type="match status" value="1"/>
</dbReference>
<dbReference type="Proteomes" id="UP001138708">
    <property type="component" value="Unassembled WGS sequence"/>
</dbReference>
<keyword evidence="4" id="KW-0997">Cell inner membrane</keyword>
<evidence type="ECO:0000256" key="2">
    <source>
        <dbReference type="ARBA" id="ARBA00022448"/>
    </source>
</evidence>